<protein>
    <submittedName>
        <fullName evidence="2">Uncharacterized protein</fullName>
    </submittedName>
</protein>
<dbReference type="Proteomes" id="UP000182124">
    <property type="component" value="Unassembled WGS sequence"/>
</dbReference>
<feature type="signal peptide" evidence="1">
    <location>
        <begin position="1"/>
        <end position="22"/>
    </location>
</feature>
<name>A0A1G4W4L4_9FLAO</name>
<proteinExistence type="predicted"/>
<evidence type="ECO:0000313" key="3">
    <source>
        <dbReference type="Proteomes" id="UP000182124"/>
    </source>
</evidence>
<keyword evidence="1" id="KW-0732">Signal</keyword>
<dbReference type="RefSeq" id="WP_023577611.1">
    <property type="nucleotide sequence ID" value="NZ_CBCSBQ010000015.1"/>
</dbReference>
<reference evidence="2 3" key="1">
    <citation type="submission" date="2016-10" db="EMBL/GenBank/DDBJ databases">
        <authorList>
            <person name="de Groot N.N."/>
        </authorList>
    </citation>
    <scope>NUCLEOTIDE SEQUENCE [LARGE SCALE GENOMIC DNA]</scope>
    <source>
        <strain evidence="2 3">CGMCC 1.3801</strain>
    </source>
</reference>
<dbReference type="eggNOG" id="ENOG5032GZJ">
    <property type="taxonomic scope" value="Bacteria"/>
</dbReference>
<dbReference type="PROSITE" id="PS51257">
    <property type="entry name" value="PROKAR_LIPOPROTEIN"/>
    <property type="match status" value="1"/>
</dbReference>
<gene>
    <name evidence="2" type="ORF">SAMN02927925_02396</name>
</gene>
<accession>A0A1G4W4L4</accession>
<evidence type="ECO:0000256" key="1">
    <source>
        <dbReference type="SAM" id="SignalP"/>
    </source>
</evidence>
<dbReference type="STRING" id="329186.SAMN02927925_02396"/>
<feature type="chain" id="PRO_5010303229" evidence="1">
    <location>
        <begin position="23"/>
        <end position="68"/>
    </location>
</feature>
<dbReference type="EMBL" id="FMTY01000007">
    <property type="protein sequence ID" value="SCX16651.1"/>
    <property type="molecule type" value="Genomic_DNA"/>
</dbReference>
<sequence length="68" mass="7544">MKTTTTLLLIFIALLLLQSCSPEDPEPQLKPVSTTIDYTDAMMQRDSISKDGEETDPPTKPIIVIIKP</sequence>
<organism evidence="2 3">
    <name type="scientific">Flavobacterium saliperosum</name>
    <dbReference type="NCBI Taxonomy" id="329186"/>
    <lineage>
        <taxon>Bacteria</taxon>
        <taxon>Pseudomonadati</taxon>
        <taxon>Bacteroidota</taxon>
        <taxon>Flavobacteriia</taxon>
        <taxon>Flavobacteriales</taxon>
        <taxon>Flavobacteriaceae</taxon>
        <taxon>Flavobacterium</taxon>
    </lineage>
</organism>
<evidence type="ECO:0000313" key="2">
    <source>
        <dbReference type="EMBL" id="SCX16651.1"/>
    </source>
</evidence>
<dbReference type="AlphaFoldDB" id="A0A1G4W4L4"/>